<dbReference type="Gene3D" id="2.30.30.790">
    <property type="match status" value="1"/>
</dbReference>
<comment type="subcellular location">
    <subcellularLocation>
        <location evidence="1">Mitochondrion</location>
    </subcellularLocation>
</comment>
<keyword evidence="3" id="KW-0809">Transit peptide</keyword>
<organism evidence="10">
    <name type="scientific">Darwinula stevensoni</name>
    <dbReference type="NCBI Taxonomy" id="69355"/>
    <lineage>
        <taxon>Eukaryota</taxon>
        <taxon>Metazoa</taxon>
        <taxon>Ecdysozoa</taxon>
        <taxon>Arthropoda</taxon>
        <taxon>Crustacea</taxon>
        <taxon>Oligostraca</taxon>
        <taxon>Ostracoda</taxon>
        <taxon>Podocopa</taxon>
        <taxon>Podocopida</taxon>
        <taxon>Darwinulocopina</taxon>
        <taxon>Darwinuloidea</taxon>
        <taxon>Darwinulidae</taxon>
        <taxon>Darwinula</taxon>
    </lineage>
</organism>
<keyword evidence="5" id="KW-0496">Mitochondrion</keyword>
<dbReference type="GO" id="GO:0003735">
    <property type="term" value="F:structural constituent of ribosome"/>
    <property type="evidence" value="ECO:0007669"/>
    <property type="project" value="InterPro"/>
</dbReference>
<dbReference type="PANTHER" id="PTHR15680">
    <property type="entry name" value="RIBOSOMAL PROTEIN L19"/>
    <property type="match status" value="1"/>
</dbReference>
<dbReference type="EMBL" id="CAJPEV010000006">
    <property type="protein sequence ID" value="CAG0878585.1"/>
    <property type="molecule type" value="Genomic_DNA"/>
</dbReference>
<dbReference type="InterPro" id="IPR001857">
    <property type="entry name" value="Ribosomal_bL19"/>
</dbReference>
<sequence length="293" mass="34268">GELWCSTQADILEQGAFPEVTTGNQSSKPTSLERKPSPAEYRFILPEFLPDPKVEWRNKIREKLERADMLKRRKIIDIPEFYVGSILAVTVSDPHAPGKMSRFLGLCTERGGCGLRAYFVLRNVIDGQGVEVMYEMYNPTIQSVEVIRLEKRLDENLRYLRDCPSEFSTFPQDMEHEILPPGSTVPLNTLKVPLTARTWSQKWQYWNLKGVEPHTMQLEYWQKKKYIKTQLSGNVPKLAPWHKYELMEEYRSSIPEEEQVEMYSEVLTELGDRLMKEGRTRRRRTLVRPRKTA</sequence>
<dbReference type="GO" id="GO:0005762">
    <property type="term" value="C:mitochondrial large ribosomal subunit"/>
    <property type="evidence" value="ECO:0007669"/>
    <property type="project" value="TreeGrafter"/>
</dbReference>
<gene>
    <name evidence="10" type="ORF">DSTB1V02_LOCUS108</name>
</gene>
<dbReference type="GO" id="GO:0006412">
    <property type="term" value="P:translation"/>
    <property type="evidence" value="ECO:0007669"/>
    <property type="project" value="InterPro"/>
</dbReference>
<evidence type="ECO:0000313" key="11">
    <source>
        <dbReference type="Proteomes" id="UP000677054"/>
    </source>
</evidence>
<feature type="non-terminal residue" evidence="10">
    <location>
        <position position="293"/>
    </location>
</feature>
<keyword evidence="6" id="KW-0687">Ribonucleoprotein</keyword>
<evidence type="ECO:0000256" key="6">
    <source>
        <dbReference type="ARBA" id="ARBA00023274"/>
    </source>
</evidence>
<evidence type="ECO:0000256" key="4">
    <source>
        <dbReference type="ARBA" id="ARBA00022980"/>
    </source>
</evidence>
<dbReference type="Proteomes" id="UP000677054">
    <property type="component" value="Unassembled WGS sequence"/>
</dbReference>
<evidence type="ECO:0000256" key="9">
    <source>
        <dbReference type="SAM" id="MobiDB-lite"/>
    </source>
</evidence>
<evidence type="ECO:0000256" key="8">
    <source>
        <dbReference type="ARBA" id="ARBA00035359"/>
    </source>
</evidence>
<dbReference type="Pfam" id="PF01245">
    <property type="entry name" value="Ribosomal_L19"/>
    <property type="match status" value="1"/>
</dbReference>
<keyword evidence="4" id="KW-0689">Ribosomal protein</keyword>
<dbReference type="EMBL" id="LR899523">
    <property type="protein sequence ID" value="CAD7240071.1"/>
    <property type="molecule type" value="Genomic_DNA"/>
</dbReference>
<evidence type="ECO:0000256" key="3">
    <source>
        <dbReference type="ARBA" id="ARBA00022946"/>
    </source>
</evidence>
<evidence type="ECO:0000256" key="7">
    <source>
        <dbReference type="ARBA" id="ARBA00035288"/>
    </source>
</evidence>
<dbReference type="FunFam" id="2.30.30.790:FF:000002">
    <property type="entry name" value="39S ribosomal protein L19, mitochondrial"/>
    <property type="match status" value="1"/>
</dbReference>
<protein>
    <recommendedName>
        <fullName evidence="7">Large ribosomal subunit protein bL19m</fullName>
    </recommendedName>
    <alternativeName>
        <fullName evidence="8">39S ribosomal protein L19, mitochondrial</fullName>
    </alternativeName>
</protein>
<proteinExistence type="inferred from homology"/>
<comment type="similarity">
    <text evidence="2">Belongs to the bacterial ribosomal protein bL19 family.</text>
</comment>
<feature type="non-terminal residue" evidence="10">
    <location>
        <position position="1"/>
    </location>
</feature>
<dbReference type="OrthoDB" id="432645at2759"/>
<dbReference type="InterPro" id="IPR038657">
    <property type="entry name" value="Ribosomal_bL19_sf"/>
</dbReference>
<dbReference type="InterPro" id="IPR008991">
    <property type="entry name" value="Translation_prot_SH3-like_sf"/>
</dbReference>
<feature type="compositionally biased region" description="Polar residues" evidence="9">
    <location>
        <begin position="21"/>
        <end position="30"/>
    </location>
</feature>
<dbReference type="AlphaFoldDB" id="A0A7R8WZT1"/>
<dbReference type="PANTHER" id="PTHR15680:SF9">
    <property type="entry name" value="LARGE RIBOSOMAL SUBUNIT PROTEIN BL19M"/>
    <property type="match status" value="1"/>
</dbReference>
<feature type="region of interest" description="Disordered" evidence="9">
    <location>
        <begin position="15"/>
        <end position="35"/>
    </location>
</feature>
<keyword evidence="11" id="KW-1185">Reference proteome</keyword>
<evidence type="ECO:0000256" key="2">
    <source>
        <dbReference type="ARBA" id="ARBA00005781"/>
    </source>
</evidence>
<reference evidence="10" key="1">
    <citation type="submission" date="2020-11" db="EMBL/GenBank/DDBJ databases">
        <authorList>
            <person name="Tran Van P."/>
        </authorList>
    </citation>
    <scope>NUCLEOTIDE SEQUENCE</scope>
</reference>
<evidence type="ECO:0000313" key="10">
    <source>
        <dbReference type="EMBL" id="CAD7240071.1"/>
    </source>
</evidence>
<evidence type="ECO:0000256" key="1">
    <source>
        <dbReference type="ARBA" id="ARBA00004173"/>
    </source>
</evidence>
<dbReference type="SUPFAM" id="SSF50104">
    <property type="entry name" value="Translation proteins SH3-like domain"/>
    <property type="match status" value="1"/>
</dbReference>
<accession>A0A7R8WZT1</accession>
<evidence type="ECO:0000256" key="5">
    <source>
        <dbReference type="ARBA" id="ARBA00023128"/>
    </source>
</evidence>
<name>A0A7R8WZT1_9CRUS</name>